<keyword evidence="3" id="KW-1185">Reference proteome</keyword>
<feature type="signal peptide" evidence="1">
    <location>
        <begin position="1"/>
        <end position="18"/>
    </location>
</feature>
<reference evidence="3" key="1">
    <citation type="submission" date="2011-07" db="EMBL/GenBank/DDBJ databases">
        <authorList>
            <consortium name="Caenorhabditis brenneri Sequencing and Analysis Consortium"/>
            <person name="Wilson R.K."/>
        </authorList>
    </citation>
    <scope>NUCLEOTIDE SEQUENCE [LARGE SCALE GENOMIC DNA]</scope>
    <source>
        <strain evidence="3">PB2801</strain>
    </source>
</reference>
<organism evidence="3">
    <name type="scientific">Caenorhabditis brenneri</name>
    <name type="common">Nematode worm</name>
    <dbReference type="NCBI Taxonomy" id="135651"/>
    <lineage>
        <taxon>Eukaryota</taxon>
        <taxon>Metazoa</taxon>
        <taxon>Ecdysozoa</taxon>
        <taxon>Nematoda</taxon>
        <taxon>Chromadorea</taxon>
        <taxon>Rhabditida</taxon>
        <taxon>Rhabditina</taxon>
        <taxon>Rhabditomorpha</taxon>
        <taxon>Rhabditoidea</taxon>
        <taxon>Rhabditidae</taxon>
        <taxon>Peloderinae</taxon>
        <taxon>Caenorhabditis</taxon>
    </lineage>
</organism>
<evidence type="ECO:0000313" key="2">
    <source>
        <dbReference type="EMBL" id="EGT44771.1"/>
    </source>
</evidence>
<name>G0P4K3_CAEBE</name>
<accession>G0P4K3</accession>
<gene>
    <name evidence="2" type="ORF">CAEBREN_23469</name>
</gene>
<dbReference type="InParanoid" id="G0P4K3"/>
<keyword evidence="1" id="KW-0732">Signal</keyword>
<dbReference type="EMBL" id="GL380065">
    <property type="protein sequence ID" value="EGT44771.1"/>
    <property type="molecule type" value="Genomic_DNA"/>
</dbReference>
<protein>
    <recommendedName>
        <fullName evidence="4">SXP/RAL-2 family protein Ani s 5-like cation-binding domain-containing protein</fullName>
    </recommendedName>
</protein>
<dbReference type="HOGENOM" id="CLU_1519184_0_0_1"/>
<feature type="chain" id="PRO_5003406748" description="SXP/RAL-2 family protein Ani s 5-like cation-binding domain-containing protein" evidence="1">
    <location>
        <begin position="19"/>
        <end position="177"/>
    </location>
</feature>
<proteinExistence type="predicted"/>
<evidence type="ECO:0000256" key="1">
    <source>
        <dbReference type="SAM" id="SignalP"/>
    </source>
</evidence>
<dbReference type="AlphaFoldDB" id="G0P4K3"/>
<evidence type="ECO:0000313" key="3">
    <source>
        <dbReference type="Proteomes" id="UP000008068"/>
    </source>
</evidence>
<dbReference type="PROSITE" id="PS51257">
    <property type="entry name" value="PROKAR_LIPOPROTEIN"/>
    <property type="match status" value="1"/>
</dbReference>
<dbReference type="Proteomes" id="UP000008068">
    <property type="component" value="Unassembled WGS sequence"/>
</dbReference>
<evidence type="ECO:0008006" key="4">
    <source>
        <dbReference type="Google" id="ProtNLM"/>
    </source>
</evidence>
<sequence>MKFQVFFLLLAINGYVSAQLIPGVLCGVAGIACPTSTTRSGAVTTAAALTTTTTPEEIGTICIDIPGANIDLTINPAEITQDQLDQVQQLLEDLVSNLQSPNGFLGDLLDGLNGILNPGTTQAPGGTGQLCLVLPTSQVDELENVLNGTLTVISLKEAYHFKTRKMIFRLFLIVLRK</sequence>